<dbReference type="AlphaFoldDB" id="A0A0C9T757"/>
<gene>
    <name evidence="2" type="ORF">PLICRDRAFT_434402</name>
</gene>
<feature type="compositionally biased region" description="Basic residues" evidence="1">
    <location>
        <begin position="123"/>
        <end position="138"/>
    </location>
</feature>
<reference evidence="2 3" key="1">
    <citation type="submission" date="2014-06" db="EMBL/GenBank/DDBJ databases">
        <title>Evolutionary Origins and Diversification of the Mycorrhizal Mutualists.</title>
        <authorList>
            <consortium name="DOE Joint Genome Institute"/>
            <consortium name="Mycorrhizal Genomics Consortium"/>
            <person name="Kohler A."/>
            <person name="Kuo A."/>
            <person name="Nagy L.G."/>
            <person name="Floudas D."/>
            <person name="Copeland A."/>
            <person name="Barry K.W."/>
            <person name="Cichocki N."/>
            <person name="Veneault-Fourrey C."/>
            <person name="LaButti K."/>
            <person name="Lindquist E.A."/>
            <person name="Lipzen A."/>
            <person name="Lundell T."/>
            <person name="Morin E."/>
            <person name="Murat C."/>
            <person name="Riley R."/>
            <person name="Ohm R."/>
            <person name="Sun H."/>
            <person name="Tunlid A."/>
            <person name="Henrissat B."/>
            <person name="Grigoriev I.V."/>
            <person name="Hibbett D.S."/>
            <person name="Martin F."/>
        </authorList>
    </citation>
    <scope>NUCLEOTIDE SEQUENCE [LARGE SCALE GENOMIC DNA]</scope>
    <source>
        <strain evidence="2 3">FD-325 SS-3</strain>
    </source>
</reference>
<proteinExistence type="predicted"/>
<accession>A0A0C9T757</accession>
<feature type="region of interest" description="Disordered" evidence="1">
    <location>
        <begin position="105"/>
        <end position="138"/>
    </location>
</feature>
<evidence type="ECO:0000313" key="2">
    <source>
        <dbReference type="EMBL" id="KII83983.1"/>
    </source>
</evidence>
<dbReference type="HOGENOM" id="CLU_1300155_0_0_1"/>
<evidence type="ECO:0000256" key="1">
    <source>
        <dbReference type="SAM" id="MobiDB-lite"/>
    </source>
</evidence>
<feature type="compositionally biased region" description="Basic residues" evidence="1">
    <location>
        <begin position="198"/>
        <end position="212"/>
    </location>
</feature>
<name>A0A0C9T757_PLICR</name>
<organism evidence="2 3">
    <name type="scientific">Plicaturopsis crispa FD-325 SS-3</name>
    <dbReference type="NCBI Taxonomy" id="944288"/>
    <lineage>
        <taxon>Eukaryota</taxon>
        <taxon>Fungi</taxon>
        <taxon>Dikarya</taxon>
        <taxon>Basidiomycota</taxon>
        <taxon>Agaricomycotina</taxon>
        <taxon>Agaricomycetes</taxon>
        <taxon>Agaricomycetidae</taxon>
        <taxon>Amylocorticiales</taxon>
        <taxon>Amylocorticiaceae</taxon>
        <taxon>Plicatura</taxon>
        <taxon>Plicaturopsis crispa</taxon>
    </lineage>
</organism>
<feature type="region of interest" description="Disordered" evidence="1">
    <location>
        <begin position="186"/>
        <end position="212"/>
    </location>
</feature>
<sequence length="212" mass="23828">MVLIEGAKDLLKIRMPGADNGGLASHDGEKDTAVGEPRVRVRGGVALQGARGRSARAYVDLPVQASPPRRKIGCVAVRKSGSAGRSVDVGCEWPIGLLTHNAKPHISRRGRQNARTDTDAHTKNAHRQTRMHSSRREKCRWHRHPRSCTQRRCVWPEYMLRLLHGRVSSFCAHDCVSSARANCQSNRRAGCQPNRRGALQRRLKNRKPRWEE</sequence>
<protein>
    <submittedName>
        <fullName evidence="2">Uncharacterized protein</fullName>
    </submittedName>
</protein>
<dbReference type="Proteomes" id="UP000053263">
    <property type="component" value="Unassembled WGS sequence"/>
</dbReference>
<dbReference type="EMBL" id="KN832573">
    <property type="protein sequence ID" value="KII83983.1"/>
    <property type="molecule type" value="Genomic_DNA"/>
</dbReference>
<keyword evidence="3" id="KW-1185">Reference proteome</keyword>
<evidence type="ECO:0000313" key="3">
    <source>
        <dbReference type="Proteomes" id="UP000053263"/>
    </source>
</evidence>